<dbReference type="InterPro" id="IPR011545">
    <property type="entry name" value="DEAD/DEAH_box_helicase_dom"/>
</dbReference>
<evidence type="ECO:0000256" key="1">
    <source>
        <dbReference type="ARBA" id="ARBA00022741"/>
    </source>
</evidence>
<evidence type="ECO:0000313" key="8">
    <source>
        <dbReference type="EMBL" id="CBH09927.1"/>
    </source>
</evidence>
<dbReference type="PANTHER" id="PTHR44533">
    <property type="entry name" value="DEAD/H RNA HELICASE, PUTATIVE-RELATED"/>
    <property type="match status" value="1"/>
</dbReference>
<dbReference type="InterPro" id="IPR055124">
    <property type="entry name" value="PIN-like_DDX60"/>
</dbReference>
<accession>C9ZKG1</accession>
<feature type="domain" description="Helicase ATP-binding" evidence="6">
    <location>
        <begin position="1033"/>
        <end position="1203"/>
    </location>
</feature>
<feature type="compositionally biased region" description="Acidic residues" evidence="5">
    <location>
        <begin position="1938"/>
        <end position="1947"/>
    </location>
</feature>
<keyword evidence="2" id="KW-0378">Hydrolase</keyword>
<evidence type="ECO:0000256" key="3">
    <source>
        <dbReference type="ARBA" id="ARBA00022806"/>
    </source>
</evidence>
<feature type="domain" description="Helicase C-terminal" evidence="7">
    <location>
        <begin position="1562"/>
        <end position="1716"/>
    </location>
</feature>
<feature type="region of interest" description="Disordered" evidence="5">
    <location>
        <begin position="1928"/>
        <end position="1953"/>
    </location>
</feature>
<evidence type="ECO:0000313" key="9">
    <source>
        <dbReference type="Proteomes" id="UP000002316"/>
    </source>
</evidence>
<dbReference type="Gene3D" id="3.40.50.300">
    <property type="entry name" value="P-loop containing nucleotide triphosphate hydrolases"/>
    <property type="match status" value="2"/>
</dbReference>
<feature type="compositionally biased region" description="Basic and acidic residues" evidence="5">
    <location>
        <begin position="1515"/>
        <end position="1545"/>
    </location>
</feature>
<dbReference type="Proteomes" id="UP000002316">
    <property type="component" value="Chromosome 3"/>
</dbReference>
<gene>
    <name evidence="8" type="ORF">TbgDal_III2650</name>
</gene>
<dbReference type="InterPro" id="IPR027417">
    <property type="entry name" value="P-loop_NTPase"/>
</dbReference>
<dbReference type="KEGG" id="tbg:TbgDal_III2650"/>
<protein>
    <submittedName>
        <fullName evidence="8">ATP-dependent DEAD/H RNA helicase, putative</fullName>
    </submittedName>
</protein>
<dbReference type="RefSeq" id="XP_011772218.1">
    <property type="nucleotide sequence ID" value="XM_011773916.1"/>
</dbReference>
<feature type="compositionally biased region" description="Basic and acidic residues" evidence="5">
    <location>
        <begin position="689"/>
        <end position="715"/>
    </location>
</feature>
<dbReference type="GO" id="GO:0005737">
    <property type="term" value="C:cytoplasm"/>
    <property type="evidence" value="ECO:0007669"/>
    <property type="project" value="TreeGrafter"/>
</dbReference>
<dbReference type="InterPro" id="IPR014001">
    <property type="entry name" value="Helicase_ATP-bd"/>
</dbReference>
<evidence type="ECO:0000256" key="4">
    <source>
        <dbReference type="ARBA" id="ARBA00022840"/>
    </source>
</evidence>
<dbReference type="Pfam" id="PF00271">
    <property type="entry name" value="Helicase_C"/>
    <property type="match status" value="1"/>
</dbReference>
<sequence>MATQQRDLNLLFGNCLKDDDFLKIPMDTVGALQAIFEAKNIPIQEEADASYEGKVAQVARRRSALSRVCDAVLSAFRNGGKPPAGGIVGTLKHEEEERNAWKFLVAAVQKDGKMRAVIEEELLRTAVEHHYATARPELCDMFAHLAATEMFFIDGDSLFMSALSPPNVDWDLIQPLHVMHNAQKLLFDMECRGARFHIVFFDSMLWMWERAPAKMLMRENLRLALTAASECPGGSRFTVRTFPSFHSEAFETYLKEWEPEFIFMSDGEQLGSLNPLQEFFVNPEVETTNASSGVNSSGAVAVPARRPYRSIVEDEEIGNDAAMYIRCLLLWAASRRLKVAYSSRVIYRENSMIVFTMGVDGSTLERSLGIEPEVRALAQSLEREVTLPTLSQKSLNVLNEDLTFREKIVCSAVRTYLTMKERSEQEQQLCQALVITAYIVGILSCEARAQAALPSAVLQNFIADISPFLLSALRHAGCGNGGGQVFDIIDGHLLYAVARLLREEAPSHLLDEDGVGDISMTWQYLMDDDTLDITSTPFRSLPELAQPQPVQLQEYPYLKHELVEHLAKTFKVEGHKAKRPIPDGYGAANELIGWDITTPFDKFNDVTDADGEREAKIHMTEKEARHAQEFQTKFVRNAFQQAQSMGISGFAAQPLTLVCSDNEQESTDAAGSGGAGGCGKGAAAKKKKGNNEHEGQRNKKGRSKDDEIREQKNLKDAASSIQSWLKQMDDHLRSIDPTHGRTTNKDRDDAVKKLLAAVKRLAEAKFTKGFEPDRTIGKSEGSDISLKISMWRLLVASSGLREAEFALTVEDPSAKNRAAKKKGLKTETAVPYGFTVIDNLVGTISDKSTEWGELEGLRKFKSDITSAEAASYLRWVYLSYVELHIQMKIKCFVVKLRLENWRSERERARLAKETPDLSVAIPLFLYCHHHVLSVVQNEGLQISQEDLDTVRSALRHLDFGEDYYSKLDRAITQWQNKAPSLLGPTMLPRMRQLTDTPEMMQLIHMGHLLERPVIRRPDYRVAFNPDSWQRELLDIVDNRGSAVVCAPTSAGKTFVSYYCMYNTLRRSNRRIVVYLAPARALINQAVADVCARYGSKEYKNSGKYIYGVLGGADYHQFHDSCQVLLTVPETFETMLLSPKYAEWVDLIDYVILDEIHSMESNGNGDVWERILALLPCPFVALSATLGETQQLCGWLNRVQSRLKEQAVDTPAKARDYRVHVLPSEGQTIQRWNDIKKYIYLPPPDTRTSLKKLTTTYENRYIHDLHPLSILTTDQLQRGFPPDITLVPSEVVSLFGEMRTAFDNIIWPKLSSIPRVQMLQSKLKLLEPGRYFEADLYITQQRARLYEREVKDAFAQWVLLSNSSVKKPDISSDEQVKEFNSTMKHATETILAAFAQKLNEKEAALGSYAVAAMERKRAQQQSRTNTEGRSEQESDEAVPEAAFPGSRQFIREQSLNVLREISARDMGPAIVFSFESEDCEDLVKYVVEQLEEAEERYRQTEEFALYKAKVERAAAEREARHKQRESTLKQKRLRTNEDGEVERAERDVDEGEEDEGEVCEVPDILPEFTFIGAGCSVEPDVVKELIKDCEGEGEDLLLRALKRGIGMHHAGVKGKLRGHVERLFRGRHCGVIFSTETLALGIHSPCRSVVLAGDHILLNPTQFRQMMGRAGRRGLDHLGHLIFLGITMQRIKRLMTSGMTVIKGNVQMDPISQLRLLQLYDYNTHRSLKHEDAWKQHVKKLAERLFVNPLFFQRREAFAQSNMEGFTIEYLQMLLVFLQKQGLHFRDRPSSLGSLLQDVMYVFREAHVGNEGFAFIRMLTSGVFHEAHYPPALDKELHSGVTDEPIAELLAYLFSFHQTCGVPLEIHRSALLDPAVSVVWEGKTNATQHRVVLSPVDVCSPSVRPFDNTEFFALLSAFYNQLASRLDEKKEKEEKGKEQEEEEEEESSEGPRLPYVETGGDQLIFGNGAGDFPLMDALKESAVQFKARHPFVAISGCGDVFTSVDEVVFSLRDDLFCDRRLLPVLDVSDGWRHDGAQVLINACLADFLRVKAQIDTTRKNYRFTMLEELNGLSQSLSYSVLNRAEKLISNLAGLVRKAHLPAASILTAIMPDESFTAQEEGYSAGAPRLLKVAERLNSLQLQIQKRFAEEKYAAKKAKWVSELAAKRNEQK</sequence>
<dbReference type="PROSITE" id="PS51192">
    <property type="entry name" value="HELICASE_ATP_BIND_1"/>
    <property type="match status" value="1"/>
</dbReference>
<dbReference type="GO" id="GO:0003676">
    <property type="term" value="F:nucleic acid binding"/>
    <property type="evidence" value="ECO:0007669"/>
    <property type="project" value="InterPro"/>
</dbReference>
<keyword evidence="3 8" id="KW-0347">Helicase</keyword>
<reference evidence="9" key="1">
    <citation type="journal article" date="2010" name="PLoS Negl. Trop. Dis.">
        <title>The genome sequence of Trypanosoma brucei gambiense, causative agent of chronic human african trypanosomiasis.</title>
        <authorList>
            <person name="Jackson A.P."/>
            <person name="Sanders M."/>
            <person name="Berry A."/>
            <person name="McQuillan J."/>
            <person name="Aslett M.A."/>
            <person name="Quail M.A."/>
            <person name="Chukualim B."/>
            <person name="Capewell P."/>
            <person name="MacLeod A."/>
            <person name="Melville S.E."/>
            <person name="Gibson W."/>
            <person name="Barry J.D."/>
            <person name="Berriman M."/>
            <person name="Hertz-Fowler C."/>
        </authorList>
    </citation>
    <scope>NUCLEOTIDE SEQUENCE [LARGE SCALE GENOMIC DNA]</scope>
    <source>
        <strain evidence="9">MHOM/CI/86/DAL972</strain>
    </source>
</reference>
<dbReference type="VEuPathDB" id="TriTrypDB:Tbg972.3.2650"/>
<dbReference type="FunFam" id="3.40.50.300:FF:001039">
    <property type="entry name" value="ATP-dependent RNA helicase DDX60"/>
    <property type="match status" value="1"/>
</dbReference>
<dbReference type="Pfam" id="PF00270">
    <property type="entry name" value="DEAD"/>
    <property type="match status" value="1"/>
</dbReference>
<keyword evidence="4" id="KW-0067">ATP-binding</keyword>
<dbReference type="EMBL" id="FN554966">
    <property type="protein sequence ID" value="CBH09927.1"/>
    <property type="molecule type" value="Genomic_DNA"/>
</dbReference>
<feature type="region of interest" description="Disordered" evidence="5">
    <location>
        <begin position="665"/>
        <end position="719"/>
    </location>
</feature>
<feature type="compositionally biased region" description="Gly residues" evidence="5">
    <location>
        <begin position="671"/>
        <end position="680"/>
    </location>
</feature>
<feature type="compositionally biased region" description="Acidic residues" evidence="5">
    <location>
        <begin position="1546"/>
        <end position="1556"/>
    </location>
</feature>
<dbReference type="Pfam" id="PF23002">
    <property type="entry name" value="PIN-like_DDX60"/>
    <property type="match status" value="1"/>
</dbReference>
<dbReference type="SMART" id="SM00490">
    <property type="entry name" value="HELICc"/>
    <property type="match status" value="1"/>
</dbReference>
<evidence type="ECO:0000256" key="2">
    <source>
        <dbReference type="ARBA" id="ARBA00022801"/>
    </source>
</evidence>
<name>C9ZKG1_TRYB9</name>
<dbReference type="InterPro" id="IPR001650">
    <property type="entry name" value="Helicase_C-like"/>
</dbReference>
<dbReference type="SUPFAM" id="SSF52540">
    <property type="entry name" value="P-loop containing nucleoside triphosphate hydrolases"/>
    <property type="match status" value="1"/>
</dbReference>
<feature type="compositionally biased region" description="Basic and acidic residues" evidence="5">
    <location>
        <begin position="1928"/>
        <end position="1937"/>
    </location>
</feature>
<dbReference type="CDD" id="cd18025">
    <property type="entry name" value="DEXHc_DDX60"/>
    <property type="match status" value="1"/>
</dbReference>
<proteinExistence type="predicted"/>
<evidence type="ECO:0000259" key="7">
    <source>
        <dbReference type="PROSITE" id="PS51194"/>
    </source>
</evidence>
<feature type="region of interest" description="Disordered" evidence="5">
    <location>
        <begin position="1515"/>
        <end position="1556"/>
    </location>
</feature>
<dbReference type="GO" id="GO:0005524">
    <property type="term" value="F:ATP binding"/>
    <property type="evidence" value="ECO:0007669"/>
    <property type="project" value="UniProtKB-KW"/>
</dbReference>
<dbReference type="GO" id="GO:0016787">
    <property type="term" value="F:hydrolase activity"/>
    <property type="evidence" value="ECO:0007669"/>
    <property type="project" value="UniProtKB-KW"/>
</dbReference>
<dbReference type="GeneID" id="23859047"/>
<dbReference type="OrthoDB" id="64767at2759"/>
<evidence type="ECO:0000259" key="6">
    <source>
        <dbReference type="PROSITE" id="PS51192"/>
    </source>
</evidence>
<organism evidence="8 9">
    <name type="scientific">Trypanosoma brucei gambiense (strain MHOM/CI/86/DAL972)</name>
    <dbReference type="NCBI Taxonomy" id="679716"/>
    <lineage>
        <taxon>Eukaryota</taxon>
        <taxon>Discoba</taxon>
        <taxon>Euglenozoa</taxon>
        <taxon>Kinetoplastea</taxon>
        <taxon>Metakinetoplastina</taxon>
        <taxon>Trypanosomatida</taxon>
        <taxon>Trypanosomatidae</taxon>
        <taxon>Trypanosoma</taxon>
    </lineage>
</organism>
<keyword evidence="1" id="KW-0547">Nucleotide-binding</keyword>
<evidence type="ECO:0000256" key="5">
    <source>
        <dbReference type="SAM" id="MobiDB-lite"/>
    </source>
</evidence>
<dbReference type="PROSITE" id="PS51194">
    <property type="entry name" value="HELICASE_CTER"/>
    <property type="match status" value="1"/>
</dbReference>
<dbReference type="SMART" id="SM00487">
    <property type="entry name" value="DEXDc"/>
    <property type="match status" value="1"/>
</dbReference>
<dbReference type="GO" id="GO:0004386">
    <property type="term" value="F:helicase activity"/>
    <property type="evidence" value="ECO:0007669"/>
    <property type="project" value="UniProtKB-KW"/>
</dbReference>
<dbReference type="InterPro" id="IPR052431">
    <property type="entry name" value="SKI2_subfamily_helicases"/>
</dbReference>
<dbReference type="PANTHER" id="PTHR44533:SF4">
    <property type="entry name" value="DEAD_H RNA HELICASE, PUTATIVE-RELATED"/>
    <property type="match status" value="1"/>
</dbReference>
<feature type="region of interest" description="Disordered" evidence="5">
    <location>
        <begin position="1415"/>
        <end position="1442"/>
    </location>
</feature>